<keyword evidence="4" id="KW-1185">Reference proteome</keyword>
<sequence>MWKKLEAMKQTSFKQAHIDAYNRIVSSLERSLESEKETNALQEKRQKLLEQAEREQLNLKDSIYKHHFSVLQKQIEEKKRSKQIEDKEVLVEKELTDEMFKPKRANMKEQLDAQVEEKQRLKKEQMEKDAELDRLRLELARKSLESEMKRKSEGRKTLQNQLRESWERTQNTNKLQKTIERVRRFGDNYIIDSEDENELAGDYMKDIDKDNEIPFDKEKSFRSPNRSKHSENFGSKMSKKRSKSVLSKLSKASQQKVLEKINKLAEQEDKIKQEKLDILSYLESKTHSKVSSRPVTVTTLKKPSFNPNSSL</sequence>
<feature type="compositionally biased region" description="Basic and acidic residues" evidence="2">
    <location>
        <begin position="207"/>
        <end position="221"/>
    </location>
</feature>
<feature type="compositionally biased region" description="Polar residues" evidence="2">
    <location>
        <begin position="157"/>
        <end position="171"/>
    </location>
</feature>
<dbReference type="Proteomes" id="UP000187209">
    <property type="component" value="Unassembled WGS sequence"/>
</dbReference>
<feature type="compositionally biased region" description="Low complexity" evidence="2">
    <location>
        <begin position="244"/>
        <end position="254"/>
    </location>
</feature>
<organism evidence="3 4">
    <name type="scientific">Stentor coeruleus</name>
    <dbReference type="NCBI Taxonomy" id="5963"/>
    <lineage>
        <taxon>Eukaryota</taxon>
        <taxon>Sar</taxon>
        <taxon>Alveolata</taxon>
        <taxon>Ciliophora</taxon>
        <taxon>Postciliodesmatophora</taxon>
        <taxon>Heterotrichea</taxon>
        <taxon>Heterotrichida</taxon>
        <taxon>Stentoridae</taxon>
        <taxon>Stentor</taxon>
    </lineage>
</organism>
<feature type="coiled-coil region" evidence="1">
    <location>
        <begin position="18"/>
        <end position="58"/>
    </location>
</feature>
<feature type="compositionally biased region" description="Polar residues" evidence="2">
    <location>
        <begin position="289"/>
        <end position="311"/>
    </location>
</feature>
<feature type="region of interest" description="Disordered" evidence="2">
    <location>
        <begin position="286"/>
        <end position="311"/>
    </location>
</feature>
<feature type="compositionally biased region" description="Basic and acidic residues" evidence="2">
    <location>
        <begin position="145"/>
        <end position="156"/>
    </location>
</feature>
<feature type="region of interest" description="Disordered" evidence="2">
    <location>
        <begin position="145"/>
        <end position="171"/>
    </location>
</feature>
<feature type="region of interest" description="Disordered" evidence="2">
    <location>
        <begin position="207"/>
        <end position="254"/>
    </location>
</feature>
<name>A0A1R2CCJ5_9CILI</name>
<reference evidence="3 4" key="1">
    <citation type="submission" date="2016-11" db="EMBL/GenBank/DDBJ databases">
        <title>The macronuclear genome of Stentor coeruleus: a giant cell with tiny introns.</title>
        <authorList>
            <person name="Slabodnick M."/>
            <person name="Ruby J.G."/>
            <person name="Reiff S.B."/>
            <person name="Swart E.C."/>
            <person name="Gosai S."/>
            <person name="Prabakaran S."/>
            <person name="Witkowska E."/>
            <person name="Larue G.E."/>
            <person name="Fisher S."/>
            <person name="Freeman R.M."/>
            <person name="Gunawardena J."/>
            <person name="Chu W."/>
            <person name="Stover N.A."/>
            <person name="Gregory B.D."/>
            <person name="Nowacki M."/>
            <person name="Derisi J."/>
            <person name="Roy S.W."/>
            <person name="Marshall W.F."/>
            <person name="Sood P."/>
        </authorList>
    </citation>
    <scope>NUCLEOTIDE SEQUENCE [LARGE SCALE GENOMIC DNA]</scope>
    <source>
        <strain evidence="3">WM001</strain>
    </source>
</reference>
<evidence type="ECO:0000313" key="3">
    <source>
        <dbReference type="EMBL" id="OMJ86727.1"/>
    </source>
</evidence>
<dbReference type="AlphaFoldDB" id="A0A1R2CCJ5"/>
<comment type="caution">
    <text evidence="3">The sequence shown here is derived from an EMBL/GenBank/DDBJ whole genome shotgun (WGS) entry which is preliminary data.</text>
</comment>
<gene>
    <name evidence="3" type="ORF">SteCoe_11661</name>
</gene>
<protein>
    <submittedName>
        <fullName evidence="3">Uncharacterized protein</fullName>
    </submittedName>
</protein>
<proteinExistence type="predicted"/>
<evidence type="ECO:0000256" key="1">
    <source>
        <dbReference type="SAM" id="Coils"/>
    </source>
</evidence>
<evidence type="ECO:0000313" key="4">
    <source>
        <dbReference type="Proteomes" id="UP000187209"/>
    </source>
</evidence>
<dbReference type="EMBL" id="MPUH01000196">
    <property type="protein sequence ID" value="OMJ86727.1"/>
    <property type="molecule type" value="Genomic_DNA"/>
</dbReference>
<accession>A0A1R2CCJ5</accession>
<evidence type="ECO:0000256" key="2">
    <source>
        <dbReference type="SAM" id="MobiDB-lite"/>
    </source>
</evidence>
<keyword evidence="1" id="KW-0175">Coiled coil</keyword>